<dbReference type="KEGG" id="tact:SG35_017135"/>
<evidence type="ECO:0000313" key="3">
    <source>
        <dbReference type="Proteomes" id="UP000032568"/>
    </source>
</evidence>
<protein>
    <submittedName>
        <fullName evidence="2">Histidine phosphatase family protein</fullName>
    </submittedName>
</protein>
<evidence type="ECO:0000313" key="2">
    <source>
        <dbReference type="EMBL" id="WDD97076.1"/>
    </source>
</evidence>
<reference evidence="2 3" key="1">
    <citation type="journal article" date="2015" name="Genome Announc.">
        <title>Draft Genome Sequences of Marine Isolates of Thalassomonas viridans and Thalassomonas actiniarum.</title>
        <authorList>
            <person name="Olonade I."/>
            <person name="van Zyl L.J."/>
            <person name="Trindade M."/>
        </authorList>
    </citation>
    <scope>NUCLEOTIDE SEQUENCE [LARGE SCALE GENOMIC DNA]</scope>
    <source>
        <strain evidence="2 3">A5K-106</strain>
    </source>
</reference>
<dbReference type="PANTHER" id="PTHR20935">
    <property type="entry name" value="PHOSPHOGLYCERATE MUTASE-RELATED"/>
    <property type="match status" value="1"/>
</dbReference>
<dbReference type="InterPro" id="IPR051021">
    <property type="entry name" value="Mito_Ser/Thr_phosphatase"/>
</dbReference>
<dbReference type="Pfam" id="PF00300">
    <property type="entry name" value="His_Phos_1"/>
    <property type="match status" value="2"/>
</dbReference>
<dbReference type="InterPro" id="IPR029033">
    <property type="entry name" value="His_PPase_superfam"/>
</dbReference>
<organism evidence="2 3">
    <name type="scientific">Thalassomonas actiniarum</name>
    <dbReference type="NCBI Taxonomy" id="485447"/>
    <lineage>
        <taxon>Bacteria</taxon>
        <taxon>Pseudomonadati</taxon>
        <taxon>Pseudomonadota</taxon>
        <taxon>Gammaproteobacteria</taxon>
        <taxon>Alteromonadales</taxon>
        <taxon>Colwelliaceae</taxon>
        <taxon>Thalassomonas</taxon>
    </lineage>
</organism>
<dbReference type="Gene3D" id="3.40.50.1240">
    <property type="entry name" value="Phosphoglycerate mutase-like"/>
    <property type="match status" value="1"/>
</dbReference>
<sequence>MAALYLIRHGQASFGQADYDQLSDKGYQQAHLLGEHWRALAAPDKCYCGQLLRHGQSADAFLSAYRGKDLPLLKHPGFNEFNHLEVLARYNPRWRDYQLMNADIAGQENPPAFLRQSFTQAMQRWISGAYDDYQQTWPQFKQGCLDGLQQVIARESPSLAAKGSGAKAAETEAKNILVFTSGGPISVIIGHILGLGDQQALTISQQLANTGVSKLLFSQGRLNIDYINNYRHLEIAGKEWVTLS</sequence>
<dbReference type="SUPFAM" id="SSF53254">
    <property type="entry name" value="Phosphoglycerate mutase-like"/>
    <property type="match status" value="1"/>
</dbReference>
<reference evidence="2 3" key="2">
    <citation type="journal article" date="2022" name="Mar. Drugs">
        <title>Bioassay-Guided Fractionation Leads to the Detection of Cholic Acid Generated by the Rare Thalassomonas sp.</title>
        <authorList>
            <person name="Pheiffer F."/>
            <person name="Schneider Y.K."/>
            <person name="Hansen E.H."/>
            <person name="Andersen J.H."/>
            <person name="Isaksson J."/>
            <person name="Busche T."/>
            <person name="R C."/>
            <person name="Kalinowski J."/>
            <person name="Zyl L.V."/>
            <person name="Trindade M."/>
        </authorList>
    </citation>
    <scope>NUCLEOTIDE SEQUENCE [LARGE SCALE GENOMIC DNA]</scope>
    <source>
        <strain evidence="2 3">A5K-106</strain>
    </source>
</reference>
<proteinExistence type="predicted"/>
<dbReference type="CDD" id="cd07067">
    <property type="entry name" value="HP_PGM_like"/>
    <property type="match status" value="1"/>
</dbReference>
<gene>
    <name evidence="2" type="ORF">SG35_017135</name>
</gene>
<keyword evidence="3" id="KW-1185">Reference proteome</keyword>
<dbReference type="EMBL" id="CP059735">
    <property type="protein sequence ID" value="WDD97076.1"/>
    <property type="molecule type" value="Genomic_DNA"/>
</dbReference>
<name>A0AAE9YPD0_9GAMM</name>
<keyword evidence="1" id="KW-0378">Hydrolase</keyword>
<dbReference type="SMART" id="SM00855">
    <property type="entry name" value="PGAM"/>
    <property type="match status" value="1"/>
</dbReference>
<dbReference type="RefSeq" id="WP_044831697.1">
    <property type="nucleotide sequence ID" value="NZ_CP059735.1"/>
</dbReference>
<dbReference type="PANTHER" id="PTHR20935:SF0">
    <property type="entry name" value="SERINE_THREONINE-PROTEIN PHOSPHATASE PGAM5, MITOCHONDRIAL"/>
    <property type="match status" value="1"/>
</dbReference>
<accession>A0AAE9YPD0</accession>
<dbReference type="Proteomes" id="UP000032568">
    <property type="component" value="Chromosome"/>
</dbReference>
<dbReference type="GO" id="GO:0016787">
    <property type="term" value="F:hydrolase activity"/>
    <property type="evidence" value="ECO:0007669"/>
    <property type="project" value="UniProtKB-KW"/>
</dbReference>
<evidence type="ECO:0000256" key="1">
    <source>
        <dbReference type="ARBA" id="ARBA00022801"/>
    </source>
</evidence>
<dbReference type="InterPro" id="IPR013078">
    <property type="entry name" value="His_Pase_superF_clade-1"/>
</dbReference>
<dbReference type="AlphaFoldDB" id="A0AAE9YPD0"/>